<dbReference type="PROSITE" id="PS51257">
    <property type="entry name" value="PROKAR_LIPOPROTEIN"/>
    <property type="match status" value="1"/>
</dbReference>
<accession>A0ABS9D6G9</accession>
<gene>
    <name evidence="1" type="ORF">L0668_10360</name>
</gene>
<name>A0ABS9D6G9_9ALTE</name>
<proteinExistence type="predicted"/>
<dbReference type="EMBL" id="JAKGAS010000005">
    <property type="protein sequence ID" value="MCF2948509.1"/>
    <property type="molecule type" value="Genomic_DNA"/>
</dbReference>
<keyword evidence="2" id="KW-1185">Reference proteome</keyword>
<reference evidence="1 2" key="1">
    <citation type="submission" date="2022-01" db="EMBL/GenBank/DDBJ databases">
        <title>Paraglaciecola sp. G1-23.</title>
        <authorList>
            <person name="Jin M.S."/>
            <person name="Han D.M."/>
            <person name="Kim H.M."/>
            <person name="Jeon C.O."/>
        </authorList>
    </citation>
    <scope>NUCLEOTIDE SEQUENCE [LARGE SCALE GENOMIC DNA]</scope>
    <source>
        <strain evidence="1 2">G1-23</strain>
    </source>
</reference>
<dbReference type="Proteomes" id="UP001521137">
    <property type="component" value="Unassembled WGS sequence"/>
</dbReference>
<comment type="caution">
    <text evidence="1">The sequence shown here is derived from an EMBL/GenBank/DDBJ whole genome shotgun (WGS) entry which is preliminary data.</text>
</comment>
<evidence type="ECO:0000313" key="2">
    <source>
        <dbReference type="Proteomes" id="UP001521137"/>
    </source>
</evidence>
<sequence length="121" mass="13016">MRNIFIVCAVYVLAACASKSLDPEARLVKLTTIEPGNECEFLGDITGNQGDFITGEFTSNKDLETGARHDLKNQAHKMGGNVVFLLTQRAGQTGSVTWDIGGTSVQTNVTLSGNVYFCPTK</sequence>
<dbReference type="Pfam" id="PF13698">
    <property type="entry name" value="DUF4156"/>
    <property type="match status" value="1"/>
</dbReference>
<dbReference type="InterPro" id="IPR025294">
    <property type="entry name" value="DUF4156"/>
</dbReference>
<dbReference type="RefSeq" id="WP_235312354.1">
    <property type="nucleotide sequence ID" value="NZ_JAKGAS010000005.1"/>
</dbReference>
<organism evidence="1 2">
    <name type="scientific">Paraglaciecola algarum</name>
    <dbReference type="NCBI Taxonomy" id="3050085"/>
    <lineage>
        <taxon>Bacteria</taxon>
        <taxon>Pseudomonadati</taxon>
        <taxon>Pseudomonadota</taxon>
        <taxon>Gammaproteobacteria</taxon>
        <taxon>Alteromonadales</taxon>
        <taxon>Alteromonadaceae</taxon>
        <taxon>Paraglaciecola</taxon>
    </lineage>
</organism>
<protein>
    <submittedName>
        <fullName evidence="1">DUF4156 domain-containing protein</fullName>
    </submittedName>
</protein>
<evidence type="ECO:0000313" key="1">
    <source>
        <dbReference type="EMBL" id="MCF2948509.1"/>
    </source>
</evidence>